<feature type="compositionally biased region" description="Basic residues" evidence="1">
    <location>
        <begin position="217"/>
        <end position="227"/>
    </location>
</feature>
<feature type="compositionally biased region" description="Basic residues" evidence="1">
    <location>
        <begin position="339"/>
        <end position="348"/>
    </location>
</feature>
<name>A0A0D7BDY2_9AGAR</name>
<keyword evidence="3" id="KW-1185">Reference proteome</keyword>
<evidence type="ECO:0008006" key="4">
    <source>
        <dbReference type="Google" id="ProtNLM"/>
    </source>
</evidence>
<protein>
    <recommendedName>
        <fullName evidence="4">C2H2-type domain-containing protein</fullName>
    </recommendedName>
</protein>
<evidence type="ECO:0000313" key="3">
    <source>
        <dbReference type="Proteomes" id="UP000054007"/>
    </source>
</evidence>
<feature type="compositionally biased region" description="Low complexity" evidence="1">
    <location>
        <begin position="349"/>
        <end position="360"/>
    </location>
</feature>
<reference evidence="2 3" key="1">
    <citation type="journal article" date="2015" name="Fungal Genet. Biol.">
        <title>Evolution of novel wood decay mechanisms in Agaricales revealed by the genome sequences of Fistulina hepatica and Cylindrobasidium torrendii.</title>
        <authorList>
            <person name="Floudas D."/>
            <person name="Held B.W."/>
            <person name="Riley R."/>
            <person name="Nagy L.G."/>
            <person name="Koehler G."/>
            <person name="Ransdell A.S."/>
            <person name="Younus H."/>
            <person name="Chow J."/>
            <person name="Chiniquy J."/>
            <person name="Lipzen A."/>
            <person name="Tritt A."/>
            <person name="Sun H."/>
            <person name="Haridas S."/>
            <person name="LaButti K."/>
            <person name="Ohm R.A."/>
            <person name="Kues U."/>
            <person name="Blanchette R.A."/>
            <person name="Grigoriev I.V."/>
            <person name="Minto R.E."/>
            <person name="Hibbett D.S."/>
        </authorList>
    </citation>
    <scope>NUCLEOTIDE SEQUENCE [LARGE SCALE GENOMIC DNA]</scope>
    <source>
        <strain evidence="2 3">FP15055 ss-10</strain>
    </source>
</reference>
<feature type="region of interest" description="Disordered" evidence="1">
    <location>
        <begin position="1"/>
        <end position="52"/>
    </location>
</feature>
<dbReference type="EMBL" id="KN880503">
    <property type="protein sequence ID" value="KIY68389.1"/>
    <property type="molecule type" value="Genomic_DNA"/>
</dbReference>
<accession>A0A0D7BDY2</accession>
<gene>
    <name evidence="2" type="ORF">CYLTODRAFT_489769</name>
</gene>
<dbReference type="Proteomes" id="UP000054007">
    <property type="component" value="Unassembled WGS sequence"/>
</dbReference>
<feature type="region of interest" description="Disordered" evidence="1">
    <location>
        <begin position="203"/>
        <end position="408"/>
    </location>
</feature>
<evidence type="ECO:0000256" key="1">
    <source>
        <dbReference type="SAM" id="MobiDB-lite"/>
    </source>
</evidence>
<feature type="compositionally biased region" description="Low complexity" evidence="1">
    <location>
        <begin position="26"/>
        <end position="38"/>
    </location>
</feature>
<dbReference type="OrthoDB" id="3245731at2759"/>
<sequence length="408" mass="44304">MVFGFFTRKPVQEDVAAPVENEIHTPARSPSPLAAEAPPASPSPPPEIPEPGTLLDAQQLYTLIKSIPPKTLHEYALDRLASSGPNLDPAIPAFFSELRPPPRLHCVRCHKFYTEVENDDRSCVVAHDDDSALVERVGGQYETLYECCGKTVEGEGDMGPPDGYCYEGRHTIDLRRARFRADSSIADDKLVSCRRLRCFNPPEEVVSSDDEEQSVSSRRKTTRRTRRAPATSSKSLAPPPLDDDARSTTSSKGKRKRAVADEGDIPDVPTIPNEEDNTTVVNDDALSATSKGKGKDKIIAKMKPRKKRAKTTADDKAFKPALDSDEDDHDMDVDESASARKRKPRKKAAPAASKAKSKPFPASPGSPPILKTARASQSPARSNHGRTVSFSSAKGEGPLVVESISGAE</sequence>
<dbReference type="AlphaFoldDB" id="A0A0D7BDY2"/>
<organism evidence="2 3">
    <name type="scientific">Cylindrobasidium torrendii FP15055 ss-10</name>
    <dbReference type="NCBI Taxonomy" id="1314674"/>
    <lineage>
        <taxon>Eukaryota</taxon>
        <taxon>Fungi</taxon>
        <taxon>Dikarya</taxon>
        <taxon>Basidiomycota</taxon>
        <taxon>Agaricomycotina</taxon>
        <taxon>Agaricomycetes</taxon>
        <taxon>Agaricomycetidae</taxon>
        <taxon>Agaricales</taxon>
        <taxon>Marasmiineae</taxon>
        <taxon>Physalacriaceae</taxon>
        <taxon>Cylindrobasidium</taxon>
    </lineage>
</organism>
<feature type="compositionally biased region" description="Polar residues" evidence="1">
    <location>
        <begin position="374"/>
        <end position="392"/>
    </location>
</feature>
<proteinExistence type="predicted"/>
<feature type="compositionally biased region" description="Acidic residues" evidence="1">
    <location>
        <begin position="323"/>
        <end position="335"/>
    </location>
</feature>
<feature type="compositionally biased region" description="Basic residues" evidence="1">
    <location>
        <begin position="300"/>
        <end position="310"/>
    </location>
</feature>
<feature type="compositionally biased region" description="Pro residues" evidence="1">
    <location>
        <begin position="39"/>
        <end position="49"/>
    </location>
</feature>
<evidence type="ECO:0000313" key="2">
    <source>
        <dbReference type="EMBL" id="KIY68389.1"/>
    </source>
</evidence>